<accession>A0ABU6YTH5</accession>
<dbReference type="Proteomes" id="UP001341840">
    <property type="component" value="Unassembled WGS sequence"/>
</dbReference>
<proteinExistence type="predicted"/>
<name>A0ABU6YTH5_9FABA</name>
<keyword evidence="2" id="KW-1185">Reference proteome</keyword>
<dbReference type="EMBL" id="JASCZI010243511">
    <property type="protein sequence ID" value="MED6213294.1"/>
    <property type="molecule type" value="Genomic_DNA"/>
</dbReference>
<protein>
    <submittedName>
        <fullName evidence="1">Uncharacterized protein</fullName>
    </submittedName>
</protein>
<evidence type="ECO:0000313" key="2">
    <source>
        <dbReference type="Proteomes" id="UP001341840"/>
    </source>
</evidence>
<evidence type="ECO:0000313" key="1">
    <source>
        <dbReference type="EMBL" id="MED6213294.1"/>
    </source>
</evidence>
<gene>
    <name evidence="1" type="ORF">PIB30_091802</name>
</gene>
<organism evidence="1 2">
    <name type="scientific">Stylosanthes scabra</name>
    <dbReference type="NCBI Taxonomy" id="79078"/>
    <lineage>
        <taxon>Eukaryota</taxon>
        <taxon>Viridiplantae</taxon>
        <taxon>Streptophyta</taxon>
        <taxon>Embryophyta</taxon>
        <taxon>Tracheophyta</taxon>
        <taxon>Spermatophyta</taxon>
        <taxon>Magnoliopsida</taxon>
        <taxon>eudicotyledons</taxon>
        <taxon>Gunneridae</taxon>
        <taxon>Pentapetalae</taxon>
        <taxon>rosids</taxon>
        <taxon>fabids</taxon>
        <taxon>Fabales</taxon>
        <taxon>Fabaceae</taxon>
        <taxon>Papilionoideae</taxon>
        <taxon>50 kb inversion clade</taxon>
        <taxon>dalbergioids sensu lato</taxon>
        <taxon>Dalbergieae</taxon>
        <taxon>Pterocarpus clade</taxon>
        <taxon>Stylosanthes</taxon>
    </lineage>
</organism>
<sequence length="195" mass="21072">MAALDEPKSTTFDSGEPYLGLILSNRRVREDRLVALVIPQAGNLRFSPPSSYTTQDLFFLLSLLRDEAYCTFLPTPGCFAQFLDLFRFYRQYPPGALTLTSYAITTDGSGSGPGVPCSAYPYVRCTALSQLVPSPGHFLRLRMAVVVGASFALYSPLCISSSVGLLESVMQVEISGSVCLARAMEGLALAYLASD</sequence>
<reference evidence="1 2" key="1">
    <citation type="journal article" date="2023" name="Plants (Basel)">
        <title>Bridging the Gap: Combining Genomics and Transcriptomics Approaches to Understand Stylosanthes scabra, an Orphan Legume from the Brazilian Caatinga.</title>
        <authorList>
            <person name="Ferreira-Neto J.R.C."/>
            <person name="da Silva M.D."/>
            <person name="Binneck E."/>
            <person name="de Melo N.F."/>
            <person name="da Silva R.H."/>
            <person name="de Melo A.L.T.M."/>
            <person name="Pandolfi V."/>
            <person name="Bustamante F.O."/>
            <person name="Brasileiro-Vidal A.C."/>
            <person name="Benko-Iseppon A.M."/>
        </authorList>
    </citation>
    <scope>NUCLEOTIDE SEQUENCE [LARGE SCALE GENOMIC DNA]</scope>
    <source>
        <tissue evidence="1">Leaves</tissue>
    </source>
</reference>
<comment type="caution">
    <text evidence="1">The sequence shown here is derived from an EMBL/GenBank/DDBJ whole genome shotgun (WGS) entry which is preliminary data.</text>
</comment>